<dbReference type="RefSeq" id="WP_123636944.1">
    <property type="nucleotide sequence ID" value="NZ_RJUK01000001.1"/>
</dbReference>
<dbReference type="PANTHER" id="PTHR37421">
    <property type="entry name" value="UPF0260 PROTEIN YCGN"/>
    <property type="match status" value="1"/>
</dbReference>
<comment type="similarity">
    <text evidence="1">Belongs to the UPF0260 family.</text>
</comment>
<dbReference type="NCBIfam" id="NF003501">
    <property type="entry name" value="PRK05170.1-5"/>
    <property type="match status" value="1"/>
</dbReference>
<dbReference type="EMBL" id="RJUK01000001">
    <property type="protein sequence ID" value="ROQ19614.1"/>
    <property type="molecule type" value="Genomic_DNA"/>
</dbReference>
<dbReference type="Pfam" id="PF03692">
    <property type="entry name" value="CxxCxxCC"/>
    <property type="match status" value="1"/>
</dbReference>
<evidence type="ECO:0000313" key="3">
    <source>
        <dbReference type="Proteomes" id="UP000273643"/>
    </source>
</evidence>
<name>A0A3N1NII4_9GAMM</name>
<dbReference type="PIRSF" id="PIRSF006173">
    <property type="entry name" value="UCP006173"/>
    <property type="match status" value="1"/>
</dbReference>
<accession>A0A3N1NII4</accession>
<dbReference type="PANTHER" id="PTHR37421:SF1">
    <property type="entry name" value="UPF0260 PROTEIN YCGN"/>
    <property type="match status" value="1"/>
</dbReference>
<sequence>MAQQAFWERKSLGEMTAEEWESLCDGCGKCCLHKLEDEDTGEILYTDVACRYLDSATACCSDYPNRQRNVPDCTVLRPKDVSDFHWLPSTCAYRLLAEGIPLPDWHPLISGDPASVRRAGVSAAGRFVSESDVPEEEWEERAVLWV</sequence>
<comment type="caution">
    <text evidence="2">The sequence shown here is derived from an EMBL/GenBank/DDBJ whole genome shotgun (WGS) entry which is preliminary data.</text>
</comment>
<dbReference type="InterPro" id="IPR005358">
    <property type="entry name" value="Puta_zinc/iron-chelating_dom"/>
</dbReference>
<dbReference type="NCBIfam" id="NF003507">
    <property type="entry name" value="PRK05170.2-5"/>
    <property type="match status" value="1"/>
</dbReference>
<keyword evidence="3" id="KW-1185">Reference proteome</keyword>
<dbReference type="Proteomes" id="UP000273643">
    <property type="component" value="Unassembled WGS sequence"/>
</dbReference>
<evidence type="ECO:0000256" key="1">
    <source>
        <dbReference type="HAMAP-Rule" id="MF_00676"/>
    </source>
</evidence>
<proteinExistence type="inferred from homology"/>
<evidence type="ECO:0000313" key="2">
    <source>
        <dbReference type="EMBL" id="ROQ19614.1"/>
    </source>
</evidence>
<dbReference type="OrthoDB" id="9786855at2"/>
<dbReference type="InterPro" id="IPR008228">
    <property type="entry name" value="UCP006173"/>
</dbReference>
<dbReference type="HAMAP" id="MF_00676">
    <property type="entry name" value="UPF0260"/>
    <property type="match status" value="1"/>
</dbReference>
<protein>
    <recommendedName>
        <fullName evidence="1">UPF0260 protein EDC38_0199</fullName>
    </recommendedName>
</protein>
<gene>
    <name evidence="2" type="ORF">EDC38_0199</name>
</gene>
<reference evidence="2 3" key="1">
    <citation type="submission" date="2018-11" db="EMBL/GenBank/DDBJ databases">
        <title>Genomic Encyclopedia of Type Strains, Phase IV (KMG-IV): sequencing the most valuable type-strain genomes for metagenomic binning, comparative biology and taxonomic classification.</title>
        <authorList>
            <person name="Goeker M."/>
        </authorList>
    </citation>
    <scope>NUCLEOTIDE SEQUENCE [LARGE SCALE GENOMIC DNA]</scope>
    <source>
        <strain evidence="2 3">DSM 16974</strain>
    </source>
</reference>
<organism evidence="2 3">
    <name type="scientific">Marinimicrobium koreense</name>
    <dbReference type="NCBI Taxonomy" id="306545"/>
    <lineage>
        <taxon>Bacteria</taxon>
        <taxon>Pseudomonadati</taxon>
        <taxon>Pseudomonadota</taxon>
        <taxon>Gammaproteobacteria</taxon>
        <taxon>Cellvibrionales</taxon>
        <taxon>Cellvibrionaceae</taxon>
        <taxon>Marinimicrobium</taxon>
    </lineage>
</organism>
<dbReference type="AlphaFoldDB" id="A0A3N1NII4"/>